<dbReference type="GO" id="GO:0016018">
    <property type="term" value="F:cyclosporin A binding"/>
    <property type="evidence" value="ECO:0007669"/>
    <property type="project" value="TreeGrafter"/>
</dbReference>
<dbReference type="AlphaFoldDB" id="A0A914PH66"/>
<dbReference type="Pfam" id="PF00160">
    <property type="entry name" value="Pro_isomerase"/>
    <property type="match status" value="1"/>
</dbReference>
<dbReference type="InterPro" id="IPR002130">
    <property type="entry name" value="Cyclophilin-type_PPIase_dom"/>
</dbReference>
<feature type="domain" description="PPIase cyclophilin-type" evidence="1">
    <location>
        <begin position="11"/>
        <end position="75"/>
    </location>
</feature>
<evidence type="ECO:0000259" key="1">
    <source>
        <dbReference type="PROSITE" id="PS50072"/>
    </source>
</evidence>
<proteinExistence type="predicted"/>
<organism evidence="2 3">
    <name type="scientific">Panagrolaimus davidi</name>
    <dbReference type="NCBI Taxonomy" id="227884"/>
    <lineage>
        <taxon>Eukaryota</taxon>
        <taxon>Metazoa</taxon>
        <taxon>Ecdysozoa</taxon>
        <taxon>Nematoda</taxon>
        <taxon>Chromadorea</taxon>
        <taxon>Rhabditida</taxon>
        <taxon>Tylenchina</taxon>
        <taxon>Panagrolaimomorpha</taxon>
        <taxon>Panagrolaimoidea</taxon>
        <taxon>Panagrolaimidae</taxon>
        <taxon>Panagrolaimus</taxon>
    </lineage>
</organism>
<dbReference type="InterPro" id="IPR029000">
    <property type="entry name" value="Cyclophilin-like_dom_sf"/>
</dbReference>
<evidence type="ECO:0000313" key="3">
    <source>
        <dbReference type="WBParaSite" id="PDA_v2.g14110.t1"/>
    </source>
</evidence>
<dbReference type="SUPFAM" id="SSF50891">
    <property type="entry name" value="Cyclophilin-like"/>
    <property type="match status" value="1"/>
</dbReference>
<dbReference type="Proteomes" id="UP000887578">
    <property type="component" value="Unplaced"/>
</dbReference>
<protein>
    <submittedName>
        <fullName evidence="3">PPIase cyclophilin-type domain-containing protein</fullName>
    </submittedName>
</protein>
<reference evidence="3" key="1">
    <citation type="submission" date="2022-11" db="UniProtKB">
        <authorList>
            <consortium name="WormBaseParasite"/>
        </authorList>
    </citation>
    <scope>IDENTIFICATION</scope>
</reference>
<name>A0A914PH66_9BILA</name>
<keyword evidence="2" id="KW-1185">Reference proteome</keyword>
<evidence type="ECO:0000313" key="2">
    <source>
        <dbReference type="Proteomes" id="UP000887578"/>
    </source>
</evidence>
<dbReference type="GO" id="GO:0005737">
    <property type="term" value="C:cytoplasm"/>
    <property type="evidence" value="ECO:0007669"/>
    <property type="project" value="TreeGrafter"/>
</dbReference>
<dbReference type="PANTHER" id="PTHR11071:SF561">
    <property type="entry name" value="PEPTIDYL-PROLYL CIS-TRANS ISOMERASE D-RELATED"/>
    <property type="match status" value="1"/>
</dbReference>
<dbReference type="GO" id="GO:0003755">
    <property type="term" value="F:peptidyl-prolyl cis-trans isomerase activity"/>
    <property type="evidence" value="ECO:0007669"/>
    <property type="project" value="InterPro"/>
</dbReference>
<accession>A0A914PH66</accession>
<dbReference type="Gene3D" id="2.40.100.10">
    <property type="entry name" value="Cyclophilin-like"/>
    <property type="match status" value="1"/>
</dbReference>
<dbReference type="GO" id="GO:0006457">
    <property type="term" value="P:protein folding"/>
    <property type="evidence" value="ECO:0007669"/>
    <property type="project" value="TreeGrafter"/>
</dbReference>
<dbReference type="WBParaSite" id="PDA_v2.g14110.t1">
    <property type="protein sequence ID" value="PDA_v2.g14110.t1"/>
    <property type="gene ID" value="PDA_v2.g14110"/>
</dbReference>
<sequence length="89" mass="10341">MNSTKEHPKCYFDIQVDLEPPQRIICELFDDIVPKTCENFIKLCQGTNELGLTTDKIMTFRGCPIHRITNGRLIEVCILLFNKVGYIFF</sequence>
<dbReference type="PROSITE" id="PS50072">
    <property type="entry name" value="CSA_PPIASE_2"/>
    <property type="match status" value="1"/>
</dbReference>
<dbReference type="PANTHER" id="PTHR11071">
    <property type="entry name" value="PEPTIDYL-PROLYL CIS-TRANS ISOMERASE"/>
    <property type="match status" value="1"/>
</dbReference>